<comment type="similarity">
    <text evidence="2">Belongs to the metallo-beta-lactamase superfamily. Glyoxalase II family.</text>
</comment>
<dbReference type="GO" id="GO:0046872">
    <property type="term" value="F:metal ion binding"/>
    <property type="evidence" value="ECO:0007669"/>
    <property type="project" value="UniProtKB-KW"/>
</dbReference>
<dbReference type="InterPro" id="IPR036388">
    <property type="entry name" value="WH-like_DNA-bd_sf"/>
</dbReference>
<dbReference type="PANTHER" id="PTHR23131">
    <property type="entry name" value="ENDORIBONUCLEASE LACTB2"/>
    <property type="match status" value="1"/>
</dbReference>
<evidence type="ECO:0000313" key="10">
    <source>
        <dbReference type="Ensembl" id="ENSSFAP00005056800.1"/>
    </source>
</evidence>
<evidence type="ECO:0000256" key="7">
    <source>
        <dbReference type="ARBA" id="ARBA00022833"/>
    </source>
</evidence>
<feature type="domain" description="Metallo-beta-lactamase" evidence="9">
    <location>
        <begin position="30"/>
        <end position="196"/>
    </location>
</feature>
<gene>
    <name evidence="10" type="primary">lactb2</name>
</gene>
<dbReference type="SMART" id="SM00849">
    <property type="entry name" value="Lactamase_B"/>
    <property type="match status" value="1"/>
</dbReference>
<dbReference type="PANTHER" id="PTHR23131:SF0">
    <property type="entry name" value="ENDORIBONUCLEASE LACTB2"/>
    <property type="match status" value="1"/>
</dbReference>
<comment type="function">
    <text evidence="1">Endoribonuclease; cleaves preferentially 3' to purine-pyrimidine dinucleotide motifs in single-stranded RNA. The cleavage product contains a free 3' -OH group. Has no activity with double-stranded RNA or DNA. Required for normal mitochondrial function and cell viability.</text>
</comment>
<dbReference type="AlphaFoldDB" id="A0A672JV35"/>
<keyword evidence="5" id="KW-0255">Endonuclease</keyword>
<dbReference type="Gene3D" id="3.60.15.10">
    <property type="entry name" value="Ribonuclease Z/Hydroxyacylglutathione hydrolase-like"/>
    <property type="match status" value="1"/>
</dbReference>
<dbReference type="FunCoup" id="A0A672JV35">
    <property type="interactions" value="1165"/>
</dbReference>
<dbReference type="InterPro" id="IPR036866">
    <property type="entry name" value="RibonucZ/Hydroxyglut_hydro"/>
</dbReference>
<keyword evidence="7" id="KW-0862">Zinc</keyword>
<dbReference type="RefSeq" id="XP_029970806.1">
    <property type="nucleotide sequence ID" value="XM_030114946.1"/>
</dbReference>
<keyword evidence="11" id="KW-1185">Reference proteome</keyword>
<keyword evidence="6" id="KW-0378">Hydrolase</keyword>
<dbReference type="InterPro" id="IPR041516">
    <property type="entry name" value="LACTB2_WH"/>
</dbReference>
<dbReference type="GO" id="GO:0005759">
    <property type="term" value="C:mitochondrial matrix"/>
    <property type="evidence" value="ECO:0007669"/>
    <property type="project" value="TreeGrafter"/>
</dbReference>
<dbReference type="Ensembl" id="ENSSFAT00005058519.1">
    <property type="protein sequence ID" value="ENSSFAP00005056800.1"/>
    <property type="gene ID" value="ENSSFAG00005026822.1"/>
</dbReference>
<sequence>MSVILPRIEQLSARVVRVLGCNPGPMTLQGTNTYLVGTGARRVLIDTGEPAVPEYISNLRHALNQFNASIQEIIVTHWHHDHTGGVEDICRDITGSEIRVSKLPRGDPVKEATGNKSYTYLKDGDVIQTEGATLKVLFTPGHTDDHMALLLEEEQALFSGDCILGEGTAVFEDLYDYMKSLNILLDSQADLIYPGHGPVVLDAGSKIKYYISHRDQREQQILAAIVDGEGKGFTSMELVKIVYKDTPEHLHQAANVNLVHHLKKLQKEGKISIVDGSSSATRWKSNL</sequence>
<dbReference type="GO" id="GO:0003727">
    <property type="term" value="F:single-stranded RNA binding"/>
    <property type="evidence" value="ECO:0007669"/>
    <property type="project" value="TreeGrafter"/>
</dbReference>
<evidence type="ECO:0000256" key="1">
    <source>
        <dbReference type="ARBA" id="ARBA00002153"/>
    </source>
</evidence>
<dbReference type="Pfam" id="PF00753">
    <property type="entry name" value="Lactamase_B"/>
    <property type="match status" value="1"/>
</dbReference>
<proteinExistence type="inferred from homology"/>
<protein>
    <recommendedName>
        <fullName evidence="3">Endoribonuclease LACTB2</fullName>
    </recommendedName>
    <alternativeName>
        <fullName evidence="8">Beta-lactamase-like protein 2</fullName>
    </alternativeName>
</protein>
<dbReference type="InParanoid" id="A0A672JV35"/>
<accession>A0A672JV35</accession>
<evidence type="ECO:0000256" key="3">
    <source>
        <dbReference type="ARBA" id="ARBA00019428"/>
    </source>
</evidence>
<dbReference type="Pfam" id="PF17778">
    <property type="entry name" value="WHD_BLACT"/>
    <property type="match status" value="1"/>
</dbReference>
<dbReference type="SUPFAM" id="SSF56281">
    <property type="entry name" value="Metallo-hydrolase/oxidoreductase"/>
    <property type="match status" value="1"/>
</dbReference>
<evidence type="ECO:0000256" key="6">
    <source>
        <dbReference type="ARBA" id="ARBA00022801"/>
    </source>
</evidence>
<dbReference type="OrthoDB" id="17458at2759"/>
<evidence type="ECO:0000259" key="9">
    <source>
        <dbReference type="SMART" id="SM00849"/>
    </source>
</evidence>
<dbReference type="CTD" id="51110"/>
<evidence type="ECO:0000256" key="8">
    <source>
        <dbReference type="ARBA" id="ARBA00032142"/>
    </source>
</evidence>
<dbReference type="InterPro" id="IPR001279">
    <property type="entry name" value="Metallo-B-lactamas"/>
</dbReference>
<dbReference type="CDD" id="cd07722">
    <property type="entry name" value="LACTB2-like_MBL-fold"/>
    <property type="match status" value="1"/>
</dbReference>
<dbReference type="GO" id="GO:0016787">
    <property type="term" value="F:hydrolase activity"/>
    <property type="evidence" value="ECO:0007669"/>
    <property type="project" value="UniProtKB-KW"/>
</dbReference>
<dbReference type="OMA" id="GDHVMAW"/>
<reference evidence="10" key="1">
    <citation type="submission" date="2019-06" db="EMBL/GenBank/DDBJ databases">
        <authorList>
            <consortium name="Wellcome Sanger Institute Data Sharing"/>
        </authorList>
    </citation>
    <scope>NUCLEOTIDE SEQUENCE [LARGE SCALE GENOMIC DNA]</scope>
</reference>
<evidence type="ECO:0000256" key="5">
    <source>
        <dbReference type="ARBA" id="ARBA00022759"/>
    </source>
</evidence>
<dbReference type="GO" id="GO:0004521">
    <property type="term" value="F:RNA endonuclease activity"/>
    <property type="evidence" value="ECO:0007669"/>
    <property type="project" value="TreeGrafter"/>
</dbReference>
<evidence type="ECO:0000256" key="4">
    <source>
        <dbReference type="ARBA" id="ARBA00022723"/>
    </source>
</evidence>
<organism evidence="10 11">
    <name type="scientific">Salarias fasciatus</name>
    <name type="common">Jewelled blenny</name>
    <name type="synonym">Blennius fasciatus</name>
    <dbReference type="NCBI Taxonomy" id="181472"/>
    <lineage>
        <taxon>Eukaryota</taxon>
        <taxon>Metazoa</taxon>
        <taxon>Chordata</taxon>
        <taxon>Craniata</taxon>
        <taxon>Vertebrata</taxon>
        <taxon>Euteleostomi</taxon>
        <taxon>Actinopterygii</taxon>
        <taxon>Neopterygii</taxon>
        <taxon>Teleostei</taxon>
        <taxon>Neoteleostei</taxon>
        <taxon>Acanthomorphata</taxon>
        <taxon>Ovalentaria</taxon>
        <taxon>Blenniimorphae</taxon>
        <taxon>Blenniiformes</taxon>
        <taxon>Blennioidei</taxon>
        <taxon>Blenniidae</taxon>
        <taxon>Salariinae</taxon>
        <taxon>Salarias</taxon>
    </lineage>
</organism>
<keyword evidence="5" id="KW-0540">Nuclease</keyword>
<dbReference type="FunFam" id="3.60.15.10:FF:000017">
    <property type="entry name" value="Lactamase beta 2"/>
    <property type="match status" value="1"/>
</dbReference>
<evidence type="ECO:0000256" key="2">
    <source>
        <dbReference type="ARBA" id="ARBA00006759"/>
    </source>
</evidence>
<reference evidence="10" key="3">
    <citation type="submission" date="2025-09" db="UniProtKB">
        <authorList>
            <consortium name="Ensembl"/>
        </authorList>
    </citation>
    <scope>IDENTIFICATION</scope>
</reference>
<dbReference type="InterPro" id="IPR050662">
    <property type="entry name" value="Sec-metab_biosynth-thioest"/>
</dbReference>
<name>A0A672JV35_SALFA</name>
<dbReference type="Gene3D" id="1.10.10.10">
    <property type="entry name" value="Winged helix-like DNA-binding domain superfamily/Winged helix DNA-binding domain"/>
    <property type="match status" value="1"/>
</dbReference>
<dbReference type="InterPro" id="IPR047921">
    <property type="entry name" value="LACTB2-like_MBL-fold"/>
</dbReference>
<keyword evidence="4" id="KW-0479">Metal-binding</keyword>
<reference evidence="10" key="2">
    <citation type="submission" date="2025-08" db="UniProtKB">
        <authorList>
            <consortium name="Ensembl"/>
        </authorList>
    </citation>
    <scope>IDENTIFICATION</scope>
</reference>
<evidence type="ECO:0000313" key="11">
    <source>
        <dbReference type="Proteomes" id="UP000472267"/>
    </source>
</evidence>
<dbReference type="GeneID" id="115405380"/>
<dbReference type="FunFam" id="1.10.10.10:FF:000328">
    <property type="entry name" value="Lactamase beta 2"/>
    <property type="match status" value="1"/>
</dbReference>
<dbReference type="Proteomes" id="UP000472267">
    <property type="component" value="Chromosome 18"/>
</dbReference>